<evidence type="ECO:0000313" key="2">
    <source>
        <dbReference type="EMBL" id="MEY1661701.1"/>
    </source>
</evidence>
<dbReference type="EMBL" id="JBGCUO010000001">
    <property type="protein sequence ID" value="MEY1661701.1"/>
    <property type="molecule type" value="Genomic_DNA"/>
</dbReference>
<dbReference type="SUPFAM" id="SSF53335">
    <property type="entry name" value="S-adenosyl-L-methionine-dependent methyltransferases"/>
    <property type="match status" value="1"/>
</dbReference>
<dbReference type="RefSeq" id="WP_369454951.1">
    <property type="nucleotide sequence ID" value="NZ_JBGCUO010000001.1"/>
</dbReference>
<protein>
    <submittedName>
        <fullName evidence="2">Class I SAM-dependent methyltransferase</fullName>
        <ecNumber evidence="2">2.1.1.-</ecNumber>
    </submittedName>
</protein>
<dbReference type="PANTHER" id="PTHR43861:SF1">
    <property type="entry name" value="TRANS-ACONITATE 2-METHYLTRANSFERASE"/>
    <property type="match status" value="1"/>
</dbReference>
<feature type="domain" description="Methyltransferase type 12" evidence="1">
    <location>
        <begin position="55"/>
        <end position="151"/>
    </location>
</feature>
<dbReference type="PANTHER" id="PTHR43861">
    <property type="entry name" value="TRANS-ACONITATE 2-METHYLTRANSFERASE-RELATED"/>
    <property type="match status" value="1"/>
</dbReference>
<evidence type="ECO:0000313" key="3">
    <source>
        <dbReference type="Proteomes" id="UP001562065"/>
    </source>
</evidence>
<dbReference type="GO" id="GO:0008168">
    <property type="term" value="F:methyltransferase activity"/>
    <property type="evidence" value="ECO:0007669"/>
    <property type="project" value="UniProtKB-KW"/>
</dbReference>
<dbReference type="Proteomes" id="UP001562065">
    <property type="component" value="Unassembled WGS sequence"/>
</dbReference>
<dbReference type="EC" id="2.1.1.-" evidence="2"/>
<organism evidence="2 3">
    <name type="scientific">Isoalcanivorax beigongshangi</name>
    <dbReference type="NCBI Taxonomy" id="3238810"/>
    <lineage>
        <taxon>Bacteria</taxon>
        <taxon>Pseudomonadati</taxon>
        <taxon>Pseudomonadota</taxon>
        <taxon>Gammaproteobacteria</taxon>
        <taxon>Oceanospirillales</taxon>
        <taxon>Alcanivoracaceae</taxon>
        <taxon>Isoalcanivorax</taxon>
    </lineage>
</organism>
<reference evidence="2 3" key="1">
    <citation type="submission" date="2024-07" db="EMBL/GenBank/DDBJ databases">
        <authorList>
            <person name="Ren Q."/>
        </authorList>
    </citation>
    <scope>NUCLEOTIDE SEQUENCE [LARGE SCALE GENOMIC DNA]</scope>
    <source>
        <strain evidence="2 3">REN37</strain>
    </source>
</reference>
<dbReference type="CDD" id="cd02440">
    <property type="entry name" value="AdoMet_MTases"/>
    <property type="match status" value="1"/>
</dbReference>
<evidence type="ECO:0000259" key="1">
    <source>
        <dbReference type="Pfam" id="PF08242"/>
    </source>
</evidence>
<gene>
    <name evidence="2" type="ORF">AB5I84_06000</name>
</gene>
<proteinExistence type="predicted"/>
<keyword evidence="2" id="KW-0489">Methyltransferase</keyword>
<name>A0ABV4AFT4_9GAMM</name>
<accession>A0ABV4AFT4</accession>
<keyword evidence="2" id="KW-0808">Transferase</keyword>
<dbReference type="Gene3D" id="3.40.50.150">
    <property type="entry name" value="Vaccinia Virus protein VP39"/>
    <property type="match status" value="1"/>
</dbReference>
<dbReference type="InterPro" id="IPR029063">
    <property type="entry name" value="SAM-dependent_MTases_sf"/>
</dbReference>
<dbReference type="Pfam" id="PF08242">
    <property type="entry name" value="Methyltransf_12"/>
    <property type="match status" value="1"/>
</dbReference>
<sequence>MSDTDHAHIAALAAQLQHPRGDHGRKIGDMMHASNLGMTRACFDALALSGPARLLEIGHGNGAHVSALLATVAGLHYHGLDVSELMHDEARQHNAAAVAAGQAQFTLQHGDWPFEAPQFDAIMAVNVLYFIQPPEPWLAALKRCLVPGGRLALAVGSAAFMQNLPFTAHGFRLYEGEQVADLLSQVGLREVESRRHREWVPSKVDPGGQLERTFDVVVGRL</sequence>
<dbReference type="InterPro" id="IPR013217">
    <property type="entry name" value="Methyltransf_12"/>
</dbReference>
<keyword evidence="3" id="KW-1185">Reference proteome</keyword>
<dbReference type="GO" id="GO:0032259">
    <property type="term" value="P:methylation"/>
    <property type="evidence" value="ECO:0007669"/>
    <property type="project" value="UniProtKB-KW"/>
</dbReference>
<comment type="caution">
    <text evidence="2">The sequence shown here is derived from an EMBL/GenBank/DDBJ whole genome shotgun (WGS) entry which is preliminary data.</text>
</comment>